<dbReference type="KEGG" id="pmrn:116953361"/>
<keyword evidence="10 24" id="KW-0472">Membrane</keyword>
<evidence type="ECO:0000256" key="8">
    <source>
        <dbReference type="ARBA" id="ARBA00022991"/>
    </source>
</evidence>
<evidence type="ECO:0000256" key="5">
    <source>
        <dbReference type="ARBA" id="ARBA00022692"/>
    </source>
</evidence>
<sequence length="393" mass="41902">MANQSDPDYDPAVSTQHGPDPLSSDPFHSKLSPVADMVAGVYLTSICVLSLLGNGMVLTQCLMRKRKLKPAEIITVNLAISDFCLSVVGKPFSAASSFAHEWLFGGAGCRWYGFTGFFFGCGSLGTLTTVSFERYLKICHLAYSTWVRRRHAFLCVLAVWLYAAFWATMPLLGWGSYAPEPFGTSCTLDWWLAQSSAAGRSFVLCMLLFCLLLPAAAILFAYARIVGAVRRSARDLAHFERRARGGGGGGGGGGVALELRITKVAMMICAGFLLAWIPYAVVSVWSAFGAPDSVPVAVSMVPTMFAKSAAMYNPLIYQLLSRRGTGAHCCRCRKARGTLRRPRFSSSSHVSEAQGEGGRASNVARGAASGVPLIGGGYAVSGDVTPVTSPVSC</sequence>
<keyword evidence="11" id="KW-0564">Palmitate</keyword>
<feature type="transmembrane region" description="Helical" evidence="24">
    <location>
        <begin position="197"/>
        <end position="222"/>
    </location>
</feature>
<feature type="transmembrane region" description="Helical" evidence="24">
    <location>
        <begin position="39"/>
        <end position="59"/>
    </location>
</feature>
<keyword evidence="4" id="KW-0716">Sensory transduction</keyword>
<dbReference type="GO" id="GO:0009881">
    <property type="term" value="F:photoreceptor activity"/>
    <property type="evidence" value="ECO:0007669"/>
    <property type="project" value="UniProtKB-KW"/>
</dbReference>
<evidence type="ECO:0000256" key="15">
    <source>
        <dbReference type="ARBA" id="ARBA00023224"/>
    </source>
</evidence>
<evidence type="ECO:0000256" key="18">
    <source>
        <dbReference type="ARBA" id="ARBA00072213"/>
    </source>
</evidence>
<feature type="transmembrane region" description="Helical" evidence="24">
    <location>
        <begin position="153"/>
        <end position="177"/>
    </location>
</feature>
<evidence type="ECO:0000256" key="22">
    <source>
        <dbReference type="RuleBase" id="RU000688"/>
    </source>
</evidence>
<evidence type="ECO:0000256" key="2">
    <source>
        <dbReference type="ARBA" id="ARBA00022475"/>
    </source>
</evidence>
<dbReference type="Proteomes" id="UP001318040">
    <property type="component" value="Chromosome 51"/>
</dbReference>
<keyword evidence="16" id="KW-0449">Lipoprotein</keyword>
<dbReference type="GO" id="GO:0005886">
    <property type="term" value="C:plasma membrane"/>
    <property type="evidence" value="ECO:0007669"/>
    <property type="project" value="UniProtKB-SubCell"/>
</dbReference>
<accession>A0AAJ7U477</accession>
<keyword evidence="3" id="KW-0600">Photoreceptor protein</keyword>
<evidence type="ECO:0000313" key="27">
    <source>
        <dbReference type="RefSeq" id="XP_032829392.1"/>
    </source>
</evidence>
<reference evidence="27" key="1">
    <citation type="submission" date="2025-08" db="UniProtKB">
        <authorList>
            <consortium name="RefSeq"/>
        </authorList>
    </citation>
    <scope>IDENTIFICATION</scope>
    <source>
        <tissue evidence="27">Sperm</tissue>
    </source>
</reference>
<dbReference type="CDD" id="cd15074">
    <property type="entry name" value="7tmA_Opsin5_neuropsin"/>
    <property type="match status" value="1"/>
</dbReference>
<keyword evidence="7 24" id="KW-1133">Transmembrane helix</keyword>
<dbReference type="GeneID" id="116953361"/>
<dbReference type="FunFam" id="1.20.1070.10:FF:000104">
    <property type="entry name" value="Opsin 5"/>
    <property type="match status" value="1"/>
</dbReference>
<keyword evidence="2" id="KW-1003">Cell membrane</keyword>
<evidence type="ECO:0000256" key="4">
    <source>
        <dbReference type="ARBA" id="ARBA00022606"/>
    </source>
</evidence>
<evidence type="ECO:0000256" key="13">
    <source>
        <dbReference type="ARBA" id="ARBA00023170"/>
    </source>
</evidence>
<dbReference type="InterPro" id="IPR027430">
    <property type="entry name" value="Retinal_BS"/>
</dbReference>
<dbReference type="PROSITE" id="PS00237">
    <property type="entry name" value="G_PROTEIN_RECEP_F1_1"/>
    <property type="match status" value="1"/>
</dbReference>
<evidence type="ECO:0000256" key="12">
    <source>
        <dbReference type="ARBA" id="ARBA00023157"/>
    </source>
</evidence>
<dbReference type="RefSeq" id="XP_032829392.1">
    <property type="nucleotide sequence ID" value="XM_032973501.1"/>
</dbReference>
<feature type="region of interest" description="Disordered" evidence="23">
    <location>
        <begin position="1"/>
        <end position="22"/>
    </location>
</feature>
<evidence type="ECO:0000256" key="14">
    <source>
        <dbReference type="ARBA" id="ARBA00023180"/>
    </source>
</evidence>
<dbReference type="Pfam" id="PF00001">
    <property type="entry name" value="7tm_1"/>
    <property type="match status" value="1"/>
</dbReference>
<organism evidence="26 27">
    <name type="scientific">Petromyzon marinus</name>
    <name type="common">Sea lamprey</name>
    <dbReference type="NCBI Taxonomy" id="7757"/>
    <lineage>
        <taxon>Eukaryota</taxon>
        <taxon>Metazoa</taxon>
        <taxon>Chordata</taxon>
        <taxon>Craniata</taxon>
        <taxon>Vertebrata</taxon>
        <taxon>Cyclostomata</taxon>
        <taxon>Hyperoartia</taxon>
        <taxon>Petromyzontiformes</taxon>
        <taxon>Petromyzontidae</taxon>
        <taxon>Petromyzon</taxon>
    </lineage>
</organism>
<feature type="transmembrane region" description="Helical" evidence="24">
    <location>
        <begin position="112"/>
        <end position="132"/>
    </location>
</feature>
<dbReference type="SUPFAM" id="SSF81321">
    <property type="entry name" value="Family A G protein-coupled receptor-like"/>
    <property type="match status" value="1"/>
</dbReference>
<dbReference type="PRINTS" id="PR01244">
    <property type="entry name" value="PEROPSIN"/>
</dbReference>
<keyword evidence="26" id="KW-1185">Reference proteome</keyword>
<dbReference type="InterPro" id="IPR050125">
    <property type="entry name" value="GPCR_opsins"/>
</dbReference>
<dbReference type="GO" id="GO:0007604">
    <property type="term" value="P:phototransduction, UV"/>
    <property type="evidence" value="ECO:0007669"/>
    <property type="project" value="UniProtKB-ARBA"/>
</dbReference>
<evidence type="ECO:0000256" key="19">
    <source>
        <dbReference type="ARBA" id="ARBA00076328"/>
    </source>
</evidence>
<evidence type="ECO:0000256" key="16">
    <source>
        <dbReference type="ARBA" id="ARBA00023288"/>
    </source>
</evidence>
<feature type="region of interest" description="Disordered" evidence="23">
    <location>
        <begin position="343"/>
        <end position="363"/>
    </location>
</feature>
<keyword evidence="13 22" id="KW-0675">Receptor</keyword>
<feature type="transmembrane region" description="Helical" evidence="24">
    <location>
        <begin position="294"/>
        <end position="313"/>
    </location>
</feature>
<comment type="subcellular location">
    <subcellularLocation>
        <location evidence="1">Cell membrane</location>
        <topology evidence="1">Multi-pass membrane protein</topology>
    </subcellularLocation>
</comment>
<evidence type="ECO:0000256" key="21">
    <source>
        <dbReference type="ARBA" id="ARBA00082077"/>
    </source>
</evidence>
<gene>
    <name evidence="27" type="primary">LOC116953361</name>
</gene>
<keyword evidence="9 22" id="KW-0297">G-protein coupled receptor</keyword>
<keyword evidence="8" id="KW-0157">Chromophore</keyword>
<evidence type="ECO:0000256" key="3">
    <source>
        <dbReference type="ARBA" id="ARBA00022543"/>
    </source>
</evidence>
<name>A0AAJ7U477_PETMA</name>
<evidence type="ECO:0000256" key="17">
    <source>
        <dbReference type="ARBA" id="ARBA00023305"/>
    </source>
</evidence>
<evidence type="ECO:0000259" key="25">
    <source>
        <dbReference type="PROSITE" id="PS50262"/>
    </source>
</evidence>
<evidence type="ECO:0000256" key="9">
    <source>
        <dbReference type="ARBA" id="ARBA00023040"/>
    </source>
</evidence>
<dbReference type="PANTHER" id="PTHR24240">
    <property type="entry name" value="OPSIN"/>
    <property type="match status" value="1"/>
</dbReference>
<keyword evidence="5 22" id="KW-0812">Transmembrane</keyword>
<feature type="transmembrane region" description="Helical" evidence="24">
    <location>
        <begin position="264"/>
        <end position="288"/>
    </location>
</feature>
<dbReference type="AlphaFoldDB" id="A0AAJ7U477"/>
<evidence type="ECO:0000256" key="24">
    <source>
        <dbReference type="SAM" id="Phobius"/>
    </source>
</evidence>
<keyword evidence="14" id="KW-0325">Glycoprotein</keyword>
<dbReference type="GO" id="GO:0005502">
    <property type="term" value="F:11-cis retinal binding"/>
    <property type="evidence" value="ECO:0007669"/>
    <property type="project" value="UniProtKB-ARBA"/>
</dbReference>
<evidence type="ECO:0000256" key="6">
    <source>
        <dbReference type="ARBA" id="ARBA00022925"/>
    </source>
</evidence>
<dbReference type="Gene3D" id="1.20.1070.10">
    <property type="entry name" value="Rhodopsin 7-helix transmembrane proteins"/>
    <property type="match status" value="1"/>
</dbReference>
<dbReference type="GO" id="GO:0007601">
    <property type="term" value="P:visual perception"/>
    <property type="evidence" value="ECO:0007669"/>
    <property type="project" value="UniProtKB-KW"/>
</dbReference>
<protein>
    <recommendedName>
        <fullName evidence="18">Opsin-5</fullName>
    </recommendedName>
    <alternativeName>
        <fullName evidence="21">G-protein coupled receptor 136</fullName>
    </alternativeName>
    <alternativeName>
        <fullName evidence="20">G-protein coupled receptor PGR12</fullName>
    </alternativeName>
    <alternativeName>
        <fullName evidence="19">Neuropsin</fullName>
    </alternativeName>
</protein>
<proteinExistence type="inferred from homology"/>
<comment type="similarity">
    <text evidence="22">Belongs to the G-protein coupled receptor 1 family.</text>
</comment>
<keyword evidence="6" id="KW-0681">Retinal protein</keyword>
<dbReference type="GO" id="GO:0004930">
    <property type="term" value="F:G protein-coupled receptor activity"/>
    <property type="evidence" value="ECO:0007669"/>
    <property type="project" value="UniProtKB-KW"/>
</dbReference>
<keyword evidence="12" id="KW-1015">Disulfide bond</keyword>
<dbReference type="InterPro" id="IPR000276">
    <property type="entry name" value="GPCR_Rhodpsn"/>
</dbReference>
<dbReference type="InterPro" id="IPR017452">
    <property type="entry name" value="GPCR_Rhodpsn_7TM"/>
</dbReference>
<keyword evidence="15 22" id="KW-0807">Transducer</keyword>
<keyword evidence="17" id="KW-0844">Vision</keyword>
<evidence type="ECO:0000256" key="11">
    <source>
        <dbReference type="ARBA" id="ARBA00023139"/>
    </source>
</evidence>
<dbReference type="PRINTS" id="PR00237">
    <property type="entry name" value="GPCRRHODOPSN"/>
</dbReference>
<evidence type="ECO:0000256" key="10">
    <source>
        <dbReference type="ARBA" id="ARBA00023136"/>
    </source>
</evidence>
<dbReference type="PROSITE" id="PS50262">
    <property type="entry name" value="G_PROTEIN_RECEP_F1_2"/>
    <property type="match status" value="1"/>
</dbReference>
<feature type="domain" description="G-protein coupled receptors family 1 profile" evidence="25">
    <location>
        <begin position="53"/>
        <end position="317"/>
    </location>
</feature>
<evidence type="ECO:0000313" key="26">
    <source>
        <dbReference type="Proteomes" id="UP001318040"/>
    </source>
</evidence>
<evidence type="ECO:0000256" key="23">
    <source>
        <dbReference type="SAM" id="MobiDB-lite"/>
    </source>
</evidence>
<dbReference type="PROSITE" id="PS00238">
    <property type="entry name" value="OPSIN"/>
    <property type="match status" value="1"/>
</dbReference>
<dbReference type="InterPro" id="IPR002962">
    <property type="entry name" value="Peropsin"/>
</dbReference>
<feature type="transmembrane region" description="Helical" evidence="24">
    <location>
        <begin position="71"/>
        <end position="92"/>
    </location>
</feature>
<evidence type="ECO:0000256" key="1">
    <source>
        <dbReference type="ARBA" id="ARBA00004651"/>
    </source>
</evidence>
<evidence type="ECO:0000256" key="7">
    <source>
        <dbReference type="ARBA" id="ARBA00022989"/>
    </source>
</evidence>
<evidence type="ECO:0000256" key="20">
    <source>
        <dbReference type="ARBA" id="ARBA00078374"/>
    </source>
</evidence>